<dbReference type="InterPro" id="IPR050237">
    <property type="entry name" value="ATP-dep_AMP-bd_enzyme"/>
</dbReference>
<dbReference type="InterPro" id="IPR042099">
    <property type="entry name" value="ANL_N_sf"/>
</dbReference>
<accession>A0A1I4DTM8</accession>
<proteinExistence type="predicted"/>
<dbReference type="InterPro" id="IPR000873">
    <property type="entry name" value="AMP-dep_synth/lig_dom"/>
</dbReference>
<feature type="domain" description="AMP-dependent synthetase/ligase" evidence="1">
    <location>
        <begin position="11"/>
        <end position="347"/>
    </location>
</feature>
<dbReference type="PANTHER" id="PTHR43767:SF1">
    <property type="entry name" value="NONRIBOSOMAL PEPTIDE SYNTHASE PES1 (EUROFUNG)-RELATED"/>
    <property type="match status" value="1"/>
</dbReference>
<reference evidence="3 4" key="1">
    <citation type="submission" date="2016-10" db="EMBL/GenBank/DDBJ databases">
        <authorList>
            <person name="de Groot N.N."/>
        </authorList>
    </citation>
    <scope>NUCLEOTIDE SEQUENCE [LARGE SCALE GENOMIC DNA]</scope>
    <source>
        <strain evidence="3 4">DSM 19981</strain>
    </source>
</reference>
<dbReference type="GO" id="GO:0016878">
    <property type="term" value="F:acid-thiol ligase activity"/>
    <property type="evidence" value="ECO:0007669"/>
    <property type="project" value="UniProtKB-ARBA"/>
</dbReference>
<evidence type="ECO:0000259" key="1">
    <source>
        <dbReference type="Pfam" id="PF00501"/>
    </source>
</evidence>
<dbReference type="Proteomes" id="UP000199473">
    <property type="component" value="Unassembled WGS sequence"/>
</dbReference>
<feature type="domain" description="AMP-binding enzyme C-terminal" evidence="2">
    <location>
        <begin position="396"/>
        <end position="468"/>
    </location>
</feature>
<organism evidence="3 4">
    <name type="scientific">Falsiroseomonas stagni DSM 19981</name>
    <dbReference type="NCBI Taxonomy" id="1123062"/>
    <lineage>
        <taxon>Bacteria</taxon>
        <taxon>Pseudomonadati</taxon>
        <taxon>Pseudomonadota</taxon>
        <taxon>Alphaproteobacteria</taxon>
        <taxon>Acetobacterales</taxon>
        <taxon>Roseomonadaceae</taxon>
        <taxon>Falsiroseomonas</taxon>
    </lineage>
</organism>
<dbReference type="RefSeq" id="WP_175534121.1">
    <property type="nucleotide sequence ID" value="NZ_FOSQ01000012.1"/>
</dbReference>
<dbReference type="PANTHER" id="PTHR43767">
    <property type="entry name" value="LONG-CHAIN-FATTY-ACID--COA LIGASE"/>
    <property type="match status" value="1"/>
</dbReference>
<evidence type="ECO:0000259" key="2">
    <source>
        <dbReference type="Pfam" id="PF13193"/>
    </source>
</evidence>
<dbReference type="STRING" id="1123062.SAMN02745775_112111"/>
<dbReference type="EMBL" id="FOSQ01000012">
    <property type="protein sequence ID" value="SFK96745.1"/>
    <property type="molecule type" value="Genomic_DNA"/>
</dbReference>
<dbReference type="PROSITE" id="PS00455">
    <property type="entry name" value="AMP_BINDING"/>
    <property type="match status" value="1"/>
</dbReference>
<protein>
    <submittedName>
        <fullName evidence="3">Long-chain acyl-CoA synthetase</fullName>
    </submittedName>
</protein>
<name>A0A1I4DTM8_9PROT</name>
<dbReference type="Pfam" id="PF13193">
    <property type="entry name" value="AMP-binding_C"/>
    <property type="match status" value="1"/>
</dbReference>
<evidence type="ECO:0000313" key="4">
    <source>
        <dbReference type="Proteomes" id="UP000199473"/>
    </source>
</evidence>
<dbReference type="Pfam" id="PF00501">
    <property type="entry name" value="AMP-binding"/>
    <property type="match status" value="1"/>
</dbReference>
<keyword evidence="4" id="KW-1185">Reference proteome</keyword>
<dbReference type="Gene3D" id="3.40.50.12780">
    <property type="entry name" value="N-terminal domain of ligase-like"/>
    <property type="match status" value="1"/>
</dbReference>
<dbReference type="InterPro" id="IPR045851">
    <property type="entry name" value="AMP-bd_C_sf"/>
</dbReference>
<dbReference type="InterPro" id="IPR020845">
    <property type="entry name" value="AMP-binding_CS"/>
</dbReference>
<dbReference type="InterPro" id="IPR025110">
    <property type="entry name" value="AMP-bd_C"/>
</dbReference>
<evidence type="ECO:0000313" key="3">
    <source>
        <dbReference type="EMBL" id="SFK96745.1"/>
    </source>
</evidence>
<dbReference type="AlphaFoldDB" id="A0A1I4DTM8"/>
<dbReference type="Gene3D" id="3.30.300.30">
    <property type="match status" value="1"/>
</dbReference>
<sequence>MPFDAVFRLHRRTRPDKTAIIDGDRRIDYATLDRLIDGACHALHALGVRREMLVGLGLADHAEHVIAMIALARLGAVILPMDCRWQTEEKRRFAASFEPDIVLLEPDDPALPATGWYGLSPGWITPSDMPWHDAVITDDSPLVLSLSSGTTGLPKGPRATHRQFEARFMVYWLNMGLNAQDVYVSVTPLYFGGGRAFNLAMLFAGATISVLSPRTKVGALSAHLAEIGGTVLFLVPTMIRRLLEEKPATLAFPTLRILISSGSALHPEERIAIRTQLTPNLFEFYSSTEGGGVSILTPDDCDRHPDSVGRPGFRVEVEIVDEHHAPQPPGTIGRLRYRSPASARGYWRAEDGDAFRDGWFYPGDLARLDEEGFLYLHGRAKDMIIRGGVNIYPQDIERVLRELPGIADAAVTGAPSRELGEEVAAFIVAEAIVTDDALRAHCRANLAPYKVPTIIHRLPELPRNAGGKVVKAELLKLLNPGARS</sequence>
<dbReference type="SUPFAM" id="SSF56801">
    <property type="entry name" value="Acetyl-CoA synthetase-like"/>
    <property type="match status" value="1"/>
</dbReference>
<gene>
    <name evidence="3" type="ORF">SAMN02745775_112111</name>
</gene>